<gene>
    <name evidence="9" type="ORF">SAMN05444354_103319</name>
</gene>
<keyword evidence="4" id="KW-0411">Iron-sulfur</keyword>
<evidence type="ECO:0000256" key="4">
    <source>
        <dbReference type="ARBA" id="ARBA00023014"/>
    </source>
</evidence>
<name>A0A1H7LT49_STIAU</name>
<evidence type="ECO:0000256" key="1">
    <source>
        <dbReference type="ARBA" id="ARBA00022714"/>
    </source>
</evidence>
<sequence>MTTLPALLTVGELAARSGMAASAIRFYESEGLLHAERTGGNQRRFPRSELRRVAFIRAAQQLGLTLEEIREALASLPGSRTPNQADWEQLSRAWRHRLDERIAQLERLRDKLSSCIGCGCLSLKNCHLYNPGDAAALGGPGARYLMGEASKPPPK</sequence>
<proteinExistence type="predicted"/>
<dbReference type="NCBIfam" id="TIGR01950">
    <property type="entry name" value="SoxR"/>
    <property type="match status" value="1"/>
</dbReference>
<feature type="domain" description="HTH merR-type" evidence="8">
    <location>
        <begin position="7"/>
        <end position="75"/>
    </location>
</feature>
<dbReference type="GO" id="GO:0003677">
    <property type="term" value="F:DNA binding"/>
    <property type="evidence" value="ECO:0007669"/>
    <property type="project" value="UniProtKB-KW"/>
</dbReference>
<dbReference type="InterPro" id="IPR000551">
    <property type="entry name" value="MerR-type_HTH_dom"/>
</dbReference>
<evidence type="ECO:0000313" key="9">
    <source>
        <dbReference type="EMBL" id="SEL01645.1"/>
    </source>
</evidence>
<keyword evidence="7" id="KW-0804">Transcription</keyword>
<dbReference type="OrthoDB" id="9792348at2"/>
<dbReference type="AlphaFoldDB" id="A0A1H7LT49"/>
<dbReference type="GO" id="GO:0051537">
    <property type="term" value="F:2 iron, 2 sulfur cluster binding"/>
    <property type="evidence" value="ECO:0007669"/>
    <property type="project" value="UniProtKB-KW"/>
</dbReference>
<accession>A0A1H7LT49</accession>
<reference evidence="10" key="1">
    <citation type="submission" date="2016-10" db="EMBL/GenBank/DDBJ databases">
        <authorList>
            <person name="Varghese N."/>
            <person name="Submissions S."/>
        </authorList>
    </citation>
    <scope>NUCLEOTIDE SEQUENCE [LARGE SCALE GENOMIC DNA]</scope>
    <source>
        <strain evidence="10">DSM 17044</strain>
    </source>
</reference>
<keyword evidence="2" id="KW-0479">Metal-binding</keyword>
<dbReference type="PRINTS" id="PR00040">
    <property type="entry name" value="HTHMERR"/>
</dbReference>
<dbReference type="InterPro" id="IPR009061">
    <property type="entry name" value="DNA-bd_dom_put_sf"/>
</dbReference>
<evidence type="ECO:0000256" key="3">
    <source>
        <dbReference type="ARBA" id="ARBA00023004"/>
    </source>
</evidence>
<keyword evidence="6" id="KW-0238">DNA-binding</keyword>
<keyword evidence="1" id="KW-0001">2Fe-2S</keyword>
<dbReference type="GO" id="GO:0046872">
    <property type="term" value="F:metal ion binding"/>
    <property type="evidence" value="ECO:0007669"/>
    <property type="project" value="UniProtKB-KW"/>
</dbReference>
<dbReference type="CDD" id="cd01110">
    <property type="entry name" value="HTH_SoxR"/>
    <property type="match status" value="1"/>
</dbReference>
<keyword evidence="3" id="KW-0408">Iron</keyword>
<dbReference type="RefSeq" id="WP_075005908.1">
    <property type="nucleotide sequence ID" value="NZ_FOAP01000003.1"/>
</dbReference>
<dbReference type="PROSITE" id="PS50937">
    <property type="entry name" value="HTH_MERR_2"/>
    <property type="match status" value="1"/>
</dbReference>
<keyword evidence="5" id="KW-0805">Transcription regulation</keyword>
<protein>
    <submittedName>
        <fullName evidence="9">MerR family transcriptional regulator, redox-sensitive transcriptional activator SoxR</fullName>
    </submittedName>
</protein>
<dbReference type="InterPro" id="IPR010211">
    <property type="entry name" value="Redox-sen_tscrpt-act_SoxR"/>
</dbReference>
<dbReference type="InterPro" id="IPR047057">
    <property type="entry name" value="MerR_fam"/>
</dbReference>
<dbReference type="Gene3D" id="1.10.1660.10">
    <property type="match status" value="1"/>
</dbReference>
<organism evidence="9 10">
    <name type="scientific">Stigmatella aurantiaca</name>
    <dbReference type="NCBI Taxonomy" id="41"/>
    <lineage>
        <taxon>Bacteria</taxon>
        <taxon>Pseudomonadati</taxon>
        <taxon>Myxococcota</taxon>
        <taxon>Myxococcia</taxon>
        <taxon>Myxococcales</taxon>
        <taxon>Cystobacterineae</taxon>
        <taxon>Archangiaceae</taxon>
        <taxon>Stigmatella</taxon>
    </lineage>
</organism>
<dbReference type="Pfam" id="PF00376">
    <property type="entry name" value="MerR"/>
    <property type="match status" value="1"/>
</dbReference>
<dbReference type="SUPFAM" id="SSF46955">
    <property type="entry name" value="Putative DNA-binding domain"/>
    <property type="match status" value="1"/>
</dbReference>
<dbReference type="PANTHER" id="PTHR30204:SF0">
    <property type="entry name" value="REDOX-SENSITIVE TRANSCRIPTIONAL ACTIVATOR SOXR"/>
    <property type="match status" value="1"/>
</dbReference>
<dbReference type="EMBL" id="FOAP01000003">
    <property type="protein sequence ID" value="SEL01645.1"/>
    <property type="molecule type" value="Genomic_DNA"/>
</dbReference>
<dbReference type="SMART" id="SM00422">
    <property type="entry name" value="HTH_MERR"/>
    <property type="match status" value="1"/>
</dbReference>
<evidence type="ECO:0000256" key="2">
    <source>
        <dbReference type="ARBA" id="ARBA00022723"/>
    </source>
</evidence>
<evidence type="ECO:0000256" key="7">
    <source>
        <dbReference type="ARBA" id="ARBA00023163"/>
    </source>
</evidence>
<dbReference type="Pfam" id="PF09278">
    <property type="entry name" value="MerR-DNA-bind"/>
    <property type="match status" value="1"/>
</dbReference>
<dbReference type="Proteomes" id="UP000182719">
    <property type="component" value="Unassembled WGS sequence"/>
</dbReference>
<dbReference type="GO" id="GO:0006979">
    <property type="term" value="P:response to oxidative stress"/>
    <property type="evidence" value="ECO:0007669"/>
    <property type="project" value="InterPro"/>
</dbReference>
<dbReference type="PANTHER" id="PTHR30204">
    <property type="entry name" value="REDOX-CYCLING DRUG-SENSING TRANSCRIPTIONAL ACTIVATOR SOXR"/>
    <property type="match status" value="1"/>
</dbReference>
<dbReference type="GO" id="GO:0003700">
    <property type="term" value="F:DNA-binding transcription factor activity"/>
    <property type="evidence" value="ECO:0007669"/>
    <property type="project" value="InterPro"/>
</dbReference>
<evidence type="ECO:0000259" key="8">
    <source>
        <dbReference type="PROSITE" id="PS50937"/>
    </source>
</evidence>
<evidence type="ECO:0000256" key="5">
    <source>
        <dbReference type="ARBA" id="ARBA00023015"/>
    </source>
</evidence>
<keyword evidence="10" id="KW-1185">Reference proteome</keyword>
<evidence type="ECO:0000313" key="10">
    <source>
        <dbReference type="Proteomes" id="UP000182719"/>
    </source>
</evidence>
<evidence type="ECO:0000256" key="6">
    <source>
        <dbReference type="ARBA" id="ARBA00023125"/>
    </source>
</evidence>
<dbReference type="InterPro" id="IPR015358">
    <property type="entry name" value="Tscrpt_reg_MerR_DNA-bd"/>
</dbReference>